<dbReference type="Pfam" id="PF13476">
    <property type="entry name" value="AAA_23"/>
    <property type="match status" value="1"/>
</dbReference>
<organism evidence="3 4">
    <name type="scientific">Acinetobacter baumannii</name>
    <dbReference type="NCBI Taxonomy" id="470"/>
    <lineage>
        <taxon>Bacteria</taxon>
        <taxon>Pseudomonadati</taxon>
        <taxon>Pseudomonadota</taxon>
        <taxon>Gammaproteobacteria</taxon>
        <taxon>Moraxellales</taxon>
        <taxon>Moraxellaceae</taxon>
        <taxon>Acinetobacter</taxon>
        <taxon>Acinetobacter calcoaceticus/baumannii complex</taxon>
    </lineage>
</organism>
<sequence length="795" mass="92992">MIQLKKITFKNFKIFGNDPYTINLDHNNLILLDGPNGYGKTSVFDAIELSLTGNISRLISVENRQVPTDVVVAHKGNENVEITIELIDQNYQIKTFQRKLKNNPPKALKKISKFAELWELFEIIDGKLIESSQDKLEEYLGSQDLARDFLLFHYVQQEETSQFLKTKNEVKRAEELAQLFGNTLEADEKLNKLKDIQNKISTEKSKIETQINNINELYKINDLNSTPENSEQHFFLFPWLTEVDKTPFWDMPSIKDFNHERLNNSLEEISHIRNLIKYQDFFIKNRSFESVTQQREQLKLYLGYYQFIDKYNFYINEEKNYQFIKGTYNILNNKDYKLIQTITNLENIFDLLGLKNYSSFQNSLQFLINQEAKNHGLSSVYTELLQYHNEMSSKLQSLPNESSCLLCGHNHQNHDALVNAIAQQKLVIELELTDKEKFLSQLKEEFNNIHLLPLIHACKDFLEKTIDISQEDLQSLSKALNYKDFLDRIDGWLESQKFEYKDLIAKVFPIRNDIYNLEEATNELILRILSAIGTPPEGYSESNGSDVFNRVYRDYFNNTYKNLNLINSSLIDQKQNYIHNLYFNSLAEVKEKIESLNKQLSYLNIAYHDINNLIITIRKKIRLYRQKLITEIEIPFYIYSGKILQTHQAGLGYGVFIKDPAIKDPTSEDELKNIRLVSNWQSDHDILNTMSSGQISAVVISLTLALHRVYSTKFSTILIDDPVQTMDDVNMSSLVEVLRNDFSKKQIILSTHENKVARYFSYKFLKYNKSVKSVNLMERAEYILNNNYVYEAKKL</sequence>
<dbReference type="Proteomes" id="UP000439424">
    <property type="component" value="Unassembled WGS sequence"/>
</dbReference>
<gene>
    <name evidence="3" type="ORF">GNY86_16920</name>
</gene>
<keyword evidence="1" id="KW-0175">Coiled coil</keyword>
<reference evidence="3 4" key="1">
    <citation type="submission" date="2019-11" db="EMBL/GenBank/DDBJ databases">
        <title>Multidrug-resistant Acinetobacter baumannii moving toward extensively drug-resistant over fifteen years in South of Brazil.</title>
        <authorList>
            <person name="Fedrigo N.H."/>
            <person name="Cerdeira L."/>
            <person name="Fuga B."/>
            <person name="Marini P.V.B."/>
            <person name="Shinohara D.R."/>
            <person name="Carrara-Marroni F.E."/>
            <person name="Lincopan N."/>
            <person name="Tognim M.C.B."/>
        </authorList>
    </citation>
    <scope>NUCLEOTIDE SEQUENCE [LARGE SCALE GENOMIC DNA]</scope>
    <source>
        <strain evidence="3 4">Ac576</strain>
    </source>
</reference>
<dbReference type="GO" id="GO:0016887">
    <property type="term" value="F:ATP hydrolysis activity"/>
    <property type="evidence" value="ECO:0007669"/>
    <property type="project" value="InterPro"/>
</dbReference>
<proteinExistence type="predicted"/>
<evidence type="ECO:0000313" key="3">
    <source>
        <dbReference type="EMBL" id="MVM93217.1"/>
    </source>
</evidence>
<dbReference type="EMBL" id="WPIP01000174">
    <property type="protein sequence ID" value="MVM93217.1"/>
    <property type="molecule type" value="Genomic_DNA"/>
</dbReference>
<dbReference type="GO" id="GO:0006302">
    <property type="term" value="P:double-strand break repair"/>
    <property type="evidence" value="ECO:0007669"/>
    <property type="project" value="InterPro"/>
</dbReference>
<dbReference type="InterPro" id="IPR027417">
    <property type="entry name" value="P-loop_NTPase"/>
</dbReference>
<feature type="domain" description="Rad50/SbcC-type AAA" evidence="2">
    <location>
        <begin position="6"/>
        <end position="216"/>
    </location>
</feature>
<dbReference type="SUPFAM" id="SSF52540">
    <property type="entry name" value="P-loop containing nucleoside triphosphate hydrolases"/>
    <property type="match status" value="1"/>
</dbReference>
<dbReference type="InterPro" id="IPR038729">
    <property type="entry name" value="Rad50/SbcC_AAA"/>
</dbReference>
<protein>
    <submittedName>
        <fullName evidence="3">AAA family ATPase</fullName>
    </submittedName>
</protein>
<dbReference type="PANTHER" id="PTHR32114">
    <property type="entry name" value="ABC TRANSPORTER ABCH.3"/>
    <property type="match status" value="1"/>
</dbReference>
<dbReference type="PANTHER" id="PTHR32114:SF2">
    <property type="entry name" value="ABC TRANSPORTER ABCH.3"/>
    <property type="match status" value="1"/>
</dbReference>
<accession>A0A6I4HR81</accession>
<feature type="coiled-coil region" evidence="1">
    <location>
        <begin position="186"/>
        <end position="213"/>
    </location>
</feature>
<dbReference type="Gene3D" id="3.40.50.300">
    <property type="entry name" value="P-loop containing nucleotide triphosphate hydrolases"/>
    <property type="match status" value="2"/>
</dbReference>
<dbReference type="RefSeq" id="WP_079757423.1">
    <property type="nucleotide sequence ID" value="NZ_CAJHFM010000031.1"/>
</dbReference>
<comment type="caution">
    <text evidence="3">The sequence shown here is derived from an EMBL/GenBank/DDBJ whole genome shotgun (WGS) entry which is preliminary data.</text>
</comment>
<evidence type="ECO:0000313" key="4">
    <source>
        <dbReference type="Proteomes" id="UP000439424"/>
    </source>
</evidence>
<evidence type="ECO:0000256" key="1">
    <source>
        <dbReference type="SAM" id="Coils"/>
    </source>
</evidence>
<dbReference type="AlphaFoldDB" id="A0A6I4HR81"/>
<evidence type="ECO:0000259" key="2">
    <source>
        <dbReference type="Pfam" id="PF13476"/>
    </source>
</evidence>
<name>A0A6I4HR81_ACIBA</name>